<name>A0A4V3ES15_9CLOT</name>
<reference evidence="1 2" key="1">
    <citation type="submission" date="2019-03" db="EMBL/GenBank/DDBJ databases">
        <title>Genomic Encyclopedia of Type Strains, Phase IV (KMG-IV): sequencing the most valuable type-strain genomes for metagenomic binning, comparative biology and taxonomic classification.</title>
        <authorList>
            <person name="Goeker M."/>
        </authorList>
    </citation>
    <scope>NUCLEOTIDE SEQUENCE [LARGE SCALE GENOMIC DNA]</scope>
    <source>
        <strain evidence="1 2">DSM 24455</strain>
    </source>
</reference>
<organism evidence="1 2">
    <name type="scientific">Fonticella tunisiensis</name>
    <dbReference type="NCBI Taxonomy" id="1096341"/>
    <lineage>
        <taxon>Bacteria</taxon>
        <taxon>Bacillati</taxon>
        <taxon>Bacillota</taxon>
        <taxon>Clostridia</taxon>
        <taxon>Eubacteriales</taxon>
        <taxon>Clostridiaceae</taxon>
        <taxon>Fonticella</taxon>
    </lineage>
</organism>
<comment type="caution">
    <text evidence="1">The sequence shown here is derived from an EMBL/GenBank/DDBJ whole genome shotgun (WGS) entry which is preliminary data.</text>
</comment>
<protein>
    <submittedName>
        <fullName evidence="1">Uncharacterized protein</fullName>
    </submittedName>
</protein>
<accession>A0A4V3ES15</accession>
<gene>
    <name evidence="1" type="ORF">EDD71_12043</name>
</gene>
<dbReference type="Proteomes" id="UP000295325">
    <property type="component" value="Unassembled WGS sequence"/>
</dbReference>
<dbReference type="OrthoDB" id="1953572at2"/>
<dbReference type="EMBL" id="SOAZ01000020">
    <property type="protein sequence ID" value="TDT51262.1"/>
    <property type="molecule type" value="Genomic_DNA"/>
</dbReference>
<dbReference type="RefSeq" id="WP_133628796.1">
    <property type="nucleotide sequence ID" value="NZ_SOAZ01000020.1"/>
</dbReference>
<evidence type="ECO:0000313" key="1">
    <source>
        <dbReference type="EMBL" id="TDT51262.1"/>
    </source>
</evidence>
<keyword evidence="2" id="KW-1185">Reference proteome</keyword>
<sequence length="140" mass="16436">MEYKRNADAVKLLFKMKDIEKMISSTSNHLRGIKVPKSSMESYNRCHNIYKEGSIYFYQCCGFLKSRYFENNPSLSGKNFFINNLYIPAYKRFLSLKHNLSLIEVSDIYAESFRLLKDKVDYINASLSALLNEFIETQQL</sequence>
<dbReference type="AlphaFoldDB" id="A0A4V3ES15"/>
<proteinExistence type="predicted"/>
<evidence type="ECO:0000313" key="2">
    <source>
        <dbReference type="Proteomes" id="UP000295325"/>
    </source>
</evidence>